<evidence type="ECO:0000256" key="15">
    <source>
        <dbReference type="RuleBase" id="RU003750"/>
    </source>
</evidence>
<dbReference type="PANTHER" id="PTHR14269">
    <property type="entry name" value="CDP-DIACYLGLYCEROL--GLYCEROL-3-PHOSPHATE 3-PHOSPHATIDYLTRANSFERASE-RELATED"/>
    <property type="match status" value="1"/>
</dbReference>
<dbReference type="Gene3D" id="1.20.120.1760">
    <property type="match status" value="1"/>
</dbReference>
<keyword evidence="12" id="KW-0594">Phospholipid biosynthesis</keyword>
<evidence type="ECO:0000313" key="18">
    <source>
        <dbReference type="EMBL" id="PTE14343.1"/>
    </source>
</evidence>
<dbReference type="PROSITE" id="PS00379">
    <property type="entry name" value="CDP_ALCOHOL_P_TRANSF"/>
    <property type="match status" value="1"/>
</dbReference>
<dbReference type="EMBL" id="PZKE01000008">
    <property type="protein sequence ID" value="PTE14343.1"/>
    <property type="molecule type" value="Genomic_DNA"/>
</dbReference>
<comment type="caution">
    <text evidence="18">The sequence shown here is derived from an EMBL/GenBank/DDBJ whole genome shotgun (WGS) entry which is preliminary data.</text>
</comment>
<feature type="transmembrane region" description="Helical" evidence="16">
    <location>
        <begin position="106"/>
        <end position="127"/>
    </location>
</feature>
<protein>
    <recommendedName>
        <fullName evidence="5">CDP-diacylglycerol--serine O-phosphatidyltransferase</fullName>
        <ecNumber evidence="4">2.7.8.8</ecNumber>
    </recommendedName>
    <alternativeName>
        <fullName evidence="14">Phosphatidylserine synthase</fullName>
    </alternativeName>
</protein>
<evidence type="ECO:0000256" key="10">
    <source>
        <dbReference type="ARBA" id="ARBA00023098"/>
    </source>
</evidence>
<evidence type="ECO:0000256" key="11">
    <source>
        <dbReference type="ARBA" id="ARBA00023136"/>
    </source>
</evidence>
<dbReference type="PANTHER" id="PTHR14269:SF61">
    <property type="entry name" value="CDP-DIACYLGLYCEROL--SERINE O-PHOSPHATIDYLTRANSFERASE"/>
    <property type="match status" value="1"/>
</dbReference>
<dbReference type="Proteomes" id="UP000241362">
    <property type="component" value="Unassembled WGS sequence"/>
</dbReference>
<dbReference type="GO" id="GO:0016020">
    <property type="term" value="C:membrane"/>
    <property type="evidence" value="ECO:0007669"/>
    <property type="project" value="InterPro"/>
</dbReference>
<dbReference type="GO" id="GO:0008654">
    <property type="term" value="P:phospholipid biosynthetic process"/>
    <property type="evidence" value="ECO:0007669"/>
    <property type="project" value="UniProtKB-KW"/>
</dbReference>
<evidence type="ECO:0000256" key="4">
    <source>
        <dbReference type="ARBA" id="ARBA00013174"/>
    </source>
</evidence>
<feature type="transmembrane region" description="Helical" evidence="16">
    <location>
        <begin position="42"/>
        <end position="60"/>
    </location>
</feature>
<dbReference type="InterPro" id="IPR012616">
    <property type="entry name" value="CDP-OH_P_trans_C"/>
</dbReference>
<comment type="similarity">
    <text evidence="3 15">Belongs to the CDP-alcohol phosphatidyltransferase class-I family.</text>
</comment>
<keyword evidence="9 16" id="KW-1133">Transmembrane helix</keyword>
<sequence>MDDITPEERDDQQLLILKLLPNLISILALCSGLTAIRFAVTGYISLAVFLIALAAALDGLDGRLARMLKSESAIGAELDSLCDFVNFGVVPGLVLYLWGLRTEVNMGWIAVLVYAVCCMLRLARFNVGSRKAEPAERTVFIGVPSPAGAMLVLLPIYLSHVTAFHLPALAVAAWMVGIGALMISRVRTPSLKRVTIAASLAPFALVGAVAVIAALITYPWVTLLALSLVYLGAILSLAIGLTGRKVT</sequence>
<dbReference type="GO" id="GO:0003882">
    <property type="term" value="F:CDP-diacylglycerol-serine O-phosphatidyltransferase activity"/>
    <property type="evidence" value="ECO:0007669"/>
    <property type="project" value="UniProtKB-EC"/>
</dbReference>
<feature type="transmembrane region" description="Helical" evidence="16">
    <location>
        <begin position="164"/>
        <end position="183"/>
    </location>
</feature>
<evidence type="ECO:0000256" key="6">
    <source>
        <dbReference type="ARBA" id="ARBA00022516"/>
    </source>
</evidence>
<evidence type="ECO:0000256" key="9">
    <source>
        <dbReference type="ARBA" id="ARBA00022989"/>
    </source>
</evidence>
<dbReference type="EC" id="2.7.8.8" evidence="4"/>
<feature type="transmembrane region" description="Helical" evidence="16">
    <location>
        <begin position="139"/>
        <end position="158"/>
    </location>
</feature>
<evidence type="ECO:0000256" key="1">
    <source>
        <dbReference type="ARBA" id="ARBA00000287"/>
    </source>
</evidence>
<evidence type="ECO:0000256" key="12">
    <source>
        <dbReference type="ARBA" id="ARBA00023209"/>
    </source>
</evidence>
<evidence type="ECO:0000256" key="13">
    <source>
        <dbReference type="ARBA" id="ARBA00023264"/>
    </source>
</evidence>
<keyword evidence="7 15" id="KW-0808">Transferase</keyword>
<evidence type="ECO:0000256" key="7">
    <source>
        <dbReference type="ARBA" id="ARBA00022679"/>
    </source>
</evidence>
<evidence type="ECO:0000256" key="16">
    <source>
        <dbReference type="SAM" id="Phobius"/>
    </source>
</evidence>
<evidence type="ECO:0000256" key="14">
    <source>
        <dbReference type="ARBA" id="ARBA00032361"/>
    </source>
</evidence>
<keyword evidence="13" id="KW-1208">Phospholipid metabolism</keyword>
<keyword evidence="19" id="KW-1185">Reference proteome</keyword>
<keyword evidence="6" id="KW-0444">Lipid biosynthesis</keyword>
<gene>
    <name evidence="18" type="primary">pssA</name>
    <name evidence="18" type="ORF">C5F44_10120</name>
</gene>
<dbReference type="AlphaFoldDB" id="A0A2T4J909"/>
<accession>A0A2T4J909</accession>
<keyword evidence="10" id="KW-0443">Lipid metabolism</keyword>
<dbReference type="GO" id="GO:0012505">
    <property type="term" value="C:endomembrane system"/>
    <property type="evidence" value="ECO:0007669"/>
    <property type="project" value="UniProtKB-SubCell"/>
</dbReference>
<evidence type="ECO:0000313" key="19">
    <source>
        <dbReference type="Proteomes" id="UP000241362"/>
    </source>
</evidence>
<evidence type="ECO:0000259" key="17">
    <source>
        <dbReference type="Pfam" id="PF08009"/>
    </source>
</evidence>
<evidence type="ECO:0000256" key="2">
    <source>
        <dbReference type="ARBA" id="ARBA00004127"/>
    </source>
</evidence>
<dbReference type="InterPro" id="IPR048254">
    <property type="entry name" value="CDP_ALCOHOL_P_TRANSF_CS"/>
</dbReference>
<comment type="subcellular location">
    <subcellularLocation>
        <location evidence="2">Endomembrane system</location>
        <topology evidence="2">Multi-pass membrane protein</topology>
    </subcellularLocation>
</comment>
<dbReference type="RefSeq" id="WP_107673414.1">
    <property type="nucleotide sequence ID" value="NZ_PZKE01000008.1"/>
</dbReference>
<dbReference type="Pfam" id="PF08009">
    <property type="entry name" value="CDP-OH_P_tran_2"/>
    <property type="match status" value="1"/>
</dbReference>
<evidence type="ECO:0000256" key="8">
    <source>
        <dbReference type="ARBA" id="ARBA00022692"/>
    </source>
</evidence>
<name>A0A2T4J909_FUSBL</name>
<feature type="transmembrane region" description="Helical" evidence="16">
    <location>
        <begin position="222"/>
        <end position="241"/>
    </location>
</feature>
<dbReference type="Pfam" id="PF01066">
    <property type="entry name" value="CDP-OH_P_transf"/>
    <property type="match status" value="1"/>
</dbReference>
<dbReference type="InterPro" id="IPR004533">
    <property type="entry name" value="CDP-diaglyc--ser_O-PTrfase"/>
</dbReference>
<dbReference type="InterPro" id="IPR000462">
    <property type="entry name" value="CDP-OH_P_trans"/>
</dbReference>
<evidence type="ECO:0000256" key="5">
    <source>
        <dbReference type="ARBA" id="ARBA00017171"/>
    </source>
</evidence>
<dbReference type="InterPro" id="IPR050324">
    <property type="entry name" value="CDP-alcohol_PTase-I"/>
</dbReference>
<reference evidence="18 19" key="1">
    <citation type="submission" date="2018-03" db="EMBL/GenBank/DDBJ databases">
        <title>Rhodobacter blasticus.</title>
        <authorList>
            <person name="Meyer T.E."/>
            <person name="Miller S."/>
            <person name="Lodha T."/>
            <person name="Gandham S."/>
            <person name="Chintalapati S."/>
            <person name="Chintalapati V.R."/>
        </authorList>
    </citation>
    <scope>NUCLEOTIDE SEQUENCE [LARGE SCALE GENOMIC DNA]</scope>
    <source>
        <strain evidence="18 19">DSM 2131</strain>
    </source>
</reference>
<proteinExistence type="inferred from homology"/>
<feature type="transmembrane region" description="Helical" evidence="16">
    <location>
        <begin position="195"/>
        <end position="216"/>
    </location>
</feature>
<dbReference type="InterPro" id="IPR043130">
    <property type="entry name" value="CDP-OH_PTrfase_TM_dom"/>
</dbReference>
<feature type="domain" description="CDP-alcohol phosphatidyltransferase C-terminal" evidence="17">
    <location>
        <begin position="203"/>
        <end position="234"/>
    </location>
</feature>
<evidence type="ECO:0000256" key="3">
    <source>
        <dbReference type="ARBA" id="ARBA00010441"/>
    </source>
</evidence>
<feature type="transmembrane region" description="Helical" evidence="16">
    <location>
        <begin position="15"/>
        <end position="36"/>
    </location>
</feature>
<keyword evidence="8 16" id="KW-0812">Transmembrane</keyword>
<keyword evidence="11 16" id="KW-0472">Membrane</keyword>
<organism evidence="18 19">
    <name type="scientific">Fuscovulum blasticum DSM 2131</name>
    <dbReference type="NCBI Taxonomy" id="1188250"/>
    <lineage>
        <taxon>Bacteria</taxon>
        <taxon>Pseudomonadati</taxon>
        <taxon>Pseudomonadota</taxon>
        <taxon>Alphaproteobacteria</taxon>
        <taxon>Rhodobacterales</taxon>
        <taxon>Paracoccaceae</taxon>
        <taxon>Pseudogemmobacter</taxon>
    </lineage>
</organism>
<dbReference type="NCBIfam" id="TIGR00473">
    <property type="entry name" value="pssA"/>
    <property type="match status" value="1"/>
</dbReference>
<comment type="catalytic activity">
    <reaction evidence="1">
        <text>a CDP-1,2-diacyl-sn-glycerol + L-serine = a 1,2-diacyl-sn-glycero-3-phospho-L-serine + CMP + H(+)</text>
        <dbReference type="Rhea" id="RHEA:16913"/>
        <dbReference type="ChEBI" id="CHEBI:15378"/>
        <dbReference type="ChEBI" id="CHEBI:33384"/>
        <dbReference type="ChEBI" id="CHEBI:57262"/>
        <dbReference type="ChEBI" id="CHEBI:58332"/>
        <dbReference type="ChEBI" id="CHEBI:60377"/>
        <dbReference type="EC" id="2.7.8.8"/>
    </reaction>
</comment>